<keyword evidence="2" id="KW-1185">Reference proteome</keyword>
<sequence>MASEQSSSSASAAMVGGAGFEIDSQAPTLTWGNLFELDRKHEEAAVLADSSDLDTDTMEGTRLVLSADSAVFNRSGRYRVDFTKDRHLQKFLQSHELEGKHDIFFIRRIEGAILLGRDSMASIAPRIEPIEFNTYYTVEGETSLDLWSLHQLIGLPIDGEPYEEVSLPDMMKDKTDGKGRYTLGFSYRYLMKFLNAIITV</sequence>
<feature type="non-terminal residue" evidence="1">
    <location>
        <position position="200"/>
    </location>
</feature>
<accession>A0A843UCJ4</accession>
<name>A0A843UCJ4_COLES</name>
<protein>
    <submittedName>
        <fullName evidence="1">Uncharacterized protein</fullName>
    </submittedName>
</protein>
<evidence type="ECO:0000313" key="2">
    <source>
        <dbReference type="Proteomes" id="UP000652761"/>
    </source>
</evidence>
<dbReference type="AlphaFoldDB" id="A0A843UCJ4"/>
<dbReference type="Proteomes" id="UP000652761">
    <property type="component" value="Unassembled WGS sequence"/>
</dbReference>
<comment type="caution">
    <text evidence="1">The sequence shown here is derived from an EMBL/GenBank/DDBJ whole genome shotgun (WGS) entry which is preliminary data.</text>
</comment>
<reference evidence="1" key="1">
    <citation type="submission" date="2017-07" db="EMBL/GenBank/DDBJ databases">
        <title>Taro Niue Genome Assembly and Annotation.</title>
        <authorList>
            <person name="Atibalentja N."/>
            <person name="Keating K."/>
            <person name="Fields C.J."/>
        </authorList>
    </citation>
    <scope>NUCLEOTIDE SEQUENCE</scope>
    <source>
        <strain evidence="1">Niue_2</strain>
        <tissue evidence="1">Leaf</tissue>
    </source>
</reference>
<proteinExistence type="predicted"/>
<evidence type="ECO:0000313" key="1">
    <source>
        <dbReference type="EMBL" id="MQL79640.1"/>
    </source>
</evidence>
<dbReference type="EMBL" id="NMUH01000468">
    <property type="protein sequence ID" value="MQL79640.1"/>
    <property type="molecule type" value="Genomic_DNA"/>
</dbReference>
<organism evidence="1 2">
    <name type="scientific">Colocasia esculenta</name>
    <name type="common">Wild taro</name>
    <name type="synonym">Arum esculentum</name>
    <dbReference type="NCBI Taxonomy" id="4460"/>
    <lineage>
        <taxon>Eukaryota</taxon>
        <taxon>Viridiplantae</taxon>
        <taxon>Streptophyta</taxon>
        <taxon>Embryophyta</taxon>
        <taxon>Tracheophyta</taxon>
        <taxon>Spermatophyta</taxon>
        <taxon>Magnoliopsida</taxon>
        <taxon>Liliopsida</taxon>
        <taxon>Araceae</taxon>
        <taxon>Aroideae</taxon>
        <taxon>Colocasieae</taxon>
        <taxon>Colocasia</taxon>
    </lineage>
</organism>
<dbReference type="OrthoDB" id="1642709at2759"/>
<gene>
    <name evidence="1" type="ORF">Taro_012080</name>
</gene>